<dbReference type="Proteomes" id="UP000199125">
    <property type="component" value="Unassembled WGS sequence"/>
</dbReference>
<gene>
    <name evidence="1" type="ORF">SAMN04488075_1389</name>
</gene>
<keyword evidence="2" id="KW-1185">Reference proteome</keyword>
<name>A0A1H6LII7_9RHOB</name>
<dbReference type="OrthoDB" id="7827015at2"/>
<evidence type="ECO:0000313" key="1">
    <source>
        <dbReference type="EMBL" id="SEH84389.1"/>
    </source>
</evidence>
<evidence type="ECO:0000313" key="2">
    <source>
        <dbReference type="Proteomes" id="UP000199125"/>
    </source>
</evidence>
<dbReference type="STRING" id="65735.SAMN04488075_1389"/>
<protein>
    <submittedName>
        <fullName evidence="1">Uncharacterized protein</fullName>
    </submittedName>
</protein>
<reference evidence="2" key="1">
    <citation type="submission" date="2016-10" db="EMBL/GenBank/DDBJ databases">
        <authorList>
            <person name="Varghese N."/>
            <person name="Submissions S."/>
        </authorList>
    </citation>
    <scope>NUCLEOTIDE SEQUENCE [LARGE SCALE GENOMIC DNA]</scope>
    <source>
        <strain evidence="2">DSM 11593</strain>
    </source>
</reference>
<organism evidence="1 2">
    <name type="scientific">Paracoccus alkenifer</name>
    <dbReference type="NCBI Taxonomy" id="65735"/>
    <lineage>
        <taxon>Bacteria</taxon>
        <taxon>Pseudomonadati</taxon>
        <taxon>Pseudomonadota</taxon>
        <taxon>Alphaproteobacteria</taxon>
        <taxon>Rhodobacterales</taxon>
        <taxon>Paracoccaceae</taxon>
        <taxon>Paracoccus</taxon>
    </lineage>
</organism>
<sequence>MTPRPRRWLATRLRQHCGGHWAALADRAPALPPGRLRLLRTEAQGLRRDLDRFVSRAQTRLDGIARAADVLHLPPGTDWRWRPAVLSSRLERPGIAAPDSGTRLGEETGIWHDCDSRALILRQVPNRRAEDLAPYGLRLETMGFCGSYLSVAVDLPPESLDGLTRSHILRLDSVLSVERPVSIFARLNIGHGPNIDNALRHLGDFHPEEISARVIEFDLHYLEINERRLERIWLDLIFEAPQMNSIRVRDLFLSRHKRAEV</sequence>
<dbReference type="AlphaFoldDB" id="A0A1H6LII7"/>
<dbReference type="EMBL" id="FNXG01000002">
    <property type="protein sequence ID" value="SEH84389.1"/>
    <property type="molecule type" value="Genomic_DNA"/>
</dbReference>
<accession>A0A1H6LII7</accession>
<dbReference type="RefSeq" id="WP_090846709.1">
    <property type="nucleotide sequence ID" value="NZ_FNXG01000002.1"/>
</dbReference>
<proteinExistence type="predicted"/>
<dbReference type="Pfam" id="PF20086">
    <property type="entry name" value="DUF6478"/>
    <property type="match status" value="1"/>
</dbReference>
<dbReference type="InterPro" id="IPR045514">
    <property type="entry name" value="DUF6478"/>
</dbReference>